<comment type="cofactor">
    <cofactor evidence="1">
        <name>FAD</name>
        <dbReference type="ChEBI" id="CHEBI:57692"/>
    </cofactor>
</comment>
<comment type="similarity">
    <text evidence="3 10">Belongs to the acyl-CoA oxidase family.</text>
</comment>
<dbReference type="PIRSF" id="PIRSF000168">
    <property type="entry name" value="Acyl-CoA_oxidase"/>
    <property type="match status" value="1"/>
</dbReference>
<dbReference type="Pfam" id="PF22924">
    <property type="entry name" value="ACOX_C_alpha1"/>
    <property type="match status" value="1"/>
</dbReference>
<accession>A0A7S3Z4S3</accession>
<dbReference type="FunFam" id="1.20.140.10:FF:000010">
    <property type="entry name" value="Acyl-coenzyme A oxidase"/>
    <property type="match status" value="1"/>
</dbReference>
<reference evidence="16" key="1">
    <citation type="submission" date="2021-01" db="EMBL/GenBank/DDBJ databases">
        <authorList>
            <person name="Corre E."/>
            <person name="Pelletier E."/>
            <person name="Niang G."/>
            <person name="Scheremetjew M."/>
            <person name="Finn R."/>
            <person name="Kale V."/>
            <person name="Holt S."/>
            <person name="Cochrane G."/>
            <person name="Meng A."/>
            <person name="Brown T."/>
            <person name="Cohen L."/>
        </authorList>
    </citation>
    <scope>NUCLEOTIDE SEQUENCE</scope>
    <source>
        <strain evidence="16">CCCM811</strain>
    </source>
</reference>
<dbReference type="InterPro" id="IPR009100">
    <property type="entry name" value="AcylCoA_DH/oxidase_NM_dom_sf"/>
</dbReference>
<evidence type="ECO:0000256" key="7">
    <source>
        <dbReference type="ARBA" id="ARBA00023002"/>
    </source>
</evidence>
<dbReference type="GO" id="GO:0005777">
    <property type="term" value="C:peroxisome"/>
    <property type="evidence" value="ECO:0007669"/>
    <property type="project" value="UniProtKB-SubCell"/>
</dbReference>
<organism evidence="16">
    <name type="scientific">Lotharella globosa</name>
    <dbReference type="NCBI Taxonomy" id="91324"/>
    <lineage>
        <taxon>Eukaryota</taxon>
        <taxon>Sar</taxon>
        <taxon>Rhizaria</taxon>
        <taxon>Cercozoa</taxon>
        <taxon>Chlorarachniophyceae</taxon>
        <taxon>Lotharella</taxon>
    </lineage>
</organism>
<evidence type="ECO:0000313" key="16">
    <source>
        <dbReference type="EMBL" id="CAE0671598.1"/>
    </source>
</evidence>
<evidence type="ECO:0000256" key="6">
    <source>
        <dbReference type="ARBA" id="ARBA00022832"/>
    </source>
</evidence>
<keyword evidence="5 10" id="KW-0274">FAD</keyword>
<dbReference type="GO" id="GO:0055088">
    <property type="term" value="P:lipid homeostasis"/>
    <property type="evidence" value="ECO:0007669"/>
    <property type="project" value="TreeGrafter"/>
</dbReference>
<feature type="domain" description="Acyl-CoA oxidase/dehydrogenase middle" evidence="14">
    <location>
        <begin position="45"/>
        <end position="156"/>
    </location>
</feature>
<evidence type="ECO:0000259" key="13">
    <source>
        <dbReference type="Pfam" id="PF01756"/>
    </source>
</evidence>
<evidence type="ECO:0000256" key="2">
    <source>
        <dbReference type="ARBA" id="ARBA00004275"/>
    </source>
</evidence>
<proteinExistence type="inferred from homology"/>
<dbReference type="Pfam" id="PF02770">
    <property type="entry name" value="Acyl-CoA_dh_M"/>
    <property type="match status" value="1"/>
</dbReference>
<evidence type="ECO:0000256" key="10">
    <source>
        <dbReference type="PIRNR" id="PIRNR000168"/>
    </source>
</evidence>
<dbReference type="InterPro" id="IPR055060">
    <property type="entry name" value="ACOX_C_alpha1"/>
</dbReference>
<dbReference type="InterPro" id="IPR002655">
    <property type="entry name" value="Acyl-CoA_oxidase_C"/>
</dbReference>
<comment type="subcellular location">
    <subcellularLocation>
        <location evidence="2">Peroxisome</location>
    </subcellularLocation>
</comment>
<evidence type="ECO:0000256" key="9">
    <source>
        <dbReference type="ARBA" id="ARBA00023140"/>
    </source>
</evidence>
<feature type="domain" description="Acyl-CoA oxidase C-alpha1" evidence="15">
    <location>
        <begin position="198"/>
        <end position="348"/>
    </location>
</feature>
<dbReference type="PANTHER" id="PTHR10909:SF382">
    <property type="entry name" value="ACYL-COENZYME A OXIDASE"/>
    <property type="match status" value="1"/>
</dbReference>
<dbReference type="EMBL" id="HBIV01032606">
    <property type="protein sequence ID" value="CAE0671598.1"/>
    <property type="molecule type" value="Transcribed_RNA"/>
</dbReference>
<sequence>MCDGSLAVKLTVQFNLFGGTVLKLGTKRHHDLLLDGIDSFQKVGCFGLTELGYGNNAVEMETTAHYDQKTDQFIVNTPTVLAQKYWITNGAVHAHYCVAFAKLIMPDGTNEGLHGFLVQIRGLKDLTVQPGCKVWDMGYKIGMNGIDNAALHFNKVRIPRTNLLNATSNLSSDGKFTSEVIDTSSRRRKRFLAVADQLLSGRVCIASMLQGSTKMTLATTVRYAASRLAVGPKGYSDTPILKFQLQQNAIAPLIATTYAYNFALNYVQERYQNQGPHDQQEVVVLCCAIKPLVTWHSSYVATTCRERCGGQGFLAANRFGEAYAFAHAGMTAEGDNKVIMQKVAKELLAKVRPNDVRAHAQFRAQPLKTQHETNKRSCPSAAVAGADWVMRVFAWRERFLLRELALKMALKTKRQKKTVFQVWMLEESPLVQGVARAYAEAMGLRAFARAIQAAPEPMRDDLTRLLVLHGLSNIRDDMELFLTEGLFDAGAAKEVKKEHERLCKEVGAQAIALVEGFGIPEWMHHAPIAQDWKVYNRDDNYGELQNQAYREAKRLRAML</sequence>
<evidence type="ECO:0000259" key="15">
    <source>
        <dbReference type="Pfam" id="PF22924"/>
    </source>
</evidence>
<dbReference type="Gene3D" id="1.20.140.10">
    <property type="entry name" value="Butyryl-CoA Dehydrogenase, subunit A, domain 3"/>
    <property type="match status" value="2"/>
</dbReference>
<gene>
    <name evidence="16" type="ORF">LGLO00237_LOCUS23247</name>
</gene>
<dbReference type="GO" id="GO:0003997">
    <property type="term" value="F:acyl-CoA oxidase activity"/>
    <property type="evidence" value="ECO:0007669"/>
    <property type="project" value="InterPro"/>
</dbReference>
<dbReference type="PANTHER" id="PTHR10909">
    <property type="entry name" value="ELECTRON TRANSPORT OXIDOREDUCTASE"/>
    <property type="match status" value="1"/>
</dbReference>
<name>A0A7S3Z4S3_9EUKA</name>
<feature type="domain" description="Acyl-CoA oxidase C-terminal" evidence="13">
    <location>
        <begin position="389"/>
        <end position="535"/>
    </location>
</feature>
<evidence type="ECO:0000256" key="5">
    <source>
        <dbReference type="ARBA" id="ARBA00022827"/>
    </source>
</evidence>
<dbReference type="InterPro" id="IPR036250">
    <property type="entry name" value="AcylCo_DH-like_C"/>
</dbReference>
<keyword evidence="4 10" id="KW-0285">Flavoprotein</keyword>
<dbReference type="FunFam" id="1.20.140.10:FF:000007">
    <property type="entry name" value="Acyl-coenzyme A oxidase"/>
    <property type="match status" value="1"/>
</dbReference>
<dbReference type="AlphaFoldDB" id="A0A7S3Z4S3"/>
<dbReference type="InterPro" id="IPR046373">
    <property type="entry name" value="Acyl-CoA_Oxase/DH_mid-dom_sf"/>
</dbReference>
<dbReference type="Gene3D" id="2.40.110.10">
    <property type="entry name" value="Butyryl-CoA Dehydrogenase, subunit A, domain 2"/>
    <property type="match status" value="1"/>
</dbReference>
<dbReference type="SUPFAM" id="SSF56645">
    <property type="entry name" value="Acyl-CoA dehydrogenase NM domain-like"/>
    <property type="match status" value="1"/>
</dbReference>
<dbReference type="GO" id="GO:0071949">
    <property type="term" value="F:FAD binding"/>
    <property type="evidence" value="ECO:0007669"/>
    <property type="project" value="InterPro"/>
</dbReference>
<feature type="active site" description="Proton acceptor" evidence="11">
    <location>
        <position position="333"/>
    </location>
</feature>
<dbReference type="InterPro" id="IPR006091">
    <property type="entry name" value="Acyl-CoA_Oxase/DH_mid-dom"/>
</dbReference>
<dbReference type="SUPFAM" id="SSF47203">
    <property type="entry name" value="Acyl-CoA dehydrogenase C-terminal domain-like"/>
    <property type="match status" value="2"/>
</dbReference>
<feature type="binding site" evidence="12">
    <location>
        <position position="49"/>
    </location>
    <ligand>
        <name>FAD</name>
        <dbReference type="ChEBI" id="CHEBI:57692"/>
    </ligand>
</feature>
<evidence type="ECO:0000256" key="12">
    <source>
        <dbReference type="PIRSR" id="PIRSR000168-2"/>
    </source>
</evidence>
<evidence type="ECO:0000256" key="3">
    <source>
        <dbReference type="ARBA" id="ARBA00006288"/>
    </source>
</evidence>
<dbReference type="GO" id="GO:0005504">
    <property type="term" value="F:fatty acid binding"/>
    <property type="evidence" value="ECO:0007669"/>
    <property type="project" value="TreeGrafter"/>
</dbReference>
<keyword evidence="7" id="KW-0560">Oxidoreductase</keyword>
<protein>
    <recommendedName>
        <fullName evidence="10">Acyl-coenzyme A oxidase</fullName>
    </recommendedName>
</protein>
<dbReference type="InterPro" id="IPR012258">
    <property type="entry name" value="Acyl-CoA_oxidase"/>
</dbReference>
<evidence type="ECO:0000256" key="11">
    <source>
        <dbReference type="PIRSR" id="PIRSR000168-1"/>
    </source>
</evidence>
<evidence type="ECO:0000256" key="1">
    <source>
        <dbReference type="ARBA" id="ARBA00001974"/>
    </source>
</evidence>
<keyword evidence="9" id="KW-0576">Peroxisome</keyword>
<evidence type="ECO:0000259" key="14">
    <source>
        <dbReference type="Pfam" id="PF02770"/>
    </source>
</evidence>
<dbReference type="FunFam" id="2.40.110.10:FF:000005">
    <property type="entry name" value="Acyl-coenzyme A oxidase"/>
    <property type="match status" value="1"/>
</dbReference>
<keyword evidence="8" id="KW-0443">Lipid metabolism</keyword>
<evidence type="ECO:0000256" key="8">
    <source>
        <dbReference type="ARBA" id="ARBA00023098"/>
    </source>
</evidence>
<dbReference type="GO" id="GO:0033540">
    <property type="term" value="P:fatty acid beta-oxidation using acyl-CoA oxidase"/>
    <property type="evidence" value="ECO:0007669"/>
    <property type="project" value="TreeGrafter"/>
</dbReference>
<evidence type="ECO:0000256" key="4">
    <source>
        <dbReference type="ARBA" id="ARBA00022630"/>
    </source>
</evidence>
<keyword evidence="6" id="KW-0276">Fatty acid metabolism</keyword>
<dbReference type="Pfam" id="PF01756">
    <property type="entry name" value="ACOX"/>
    <property type="match status" value="1"/>
</dbReference>